<keyword evidence="7 19" id="KW-0963">Cytoplasm</keyword>
<dbReference type="GO" id="GO:0071949">
    <property type="term" value="F:FAD binding"/>
    <property type="evidence" value="ECO:0007669"/>
    <property type="project" value="InterPro"/>
</dbReference>
<name>A0A916RAH0_9HYPH</name>
<dbReference type="Pfam" id="PF01565">
    <property type="entry name" value="FAD_binding_4"/>
    <property type="match status" value="1"/>
</dbReference>
<evidence type="ECO:0000256" key="13">
    <source>
        <dbReference type="ARBA" id="ARBA00022984"/>
    </source>
</evidence>
<organism evidence="22 23">
    <name type="scientific">Pelagibacterium lentulum</name>
    <dbReference type="NCBI Taxonomy" id="2029865"/>
    <lineage>
        <taxon>Bacteria</taxon>
        <taxon>Pseudomonadati</taxon>
        <taxon>Pseudomonadota</taxon>
        <taxon>Alphaproteobacteria</taxon>
        <taxon>Hyphomicrobiales</taxon>
        <taxon>Devosiaceae</taxon>
        <taxon>Pelagibacterium</taxon>
    </lineage>
</organism>
<evidence type="ECO:0000256" key="16">
    <source>
        <dbReference type="ARBA" id="ARBA00023316"/>
    </source>
</evidence>
<protein>
    <recommendedName>
        <fullName evidence="6 19">UDP-N-acetylenolpyruvoylglucosamine reductase</fullName>
        <ecNumber evidence="5 19">1.3.1.98</ecNumber>
    </recommendedName>
    <alternativeName>
        <fullName evidence="17 19">UDP-N-acetylmuramate dehydrogenase</fullName>
    </alternativeName>
</protein>
<dbReference type="GO" id="GO:0071555">
    <property type="term" value="P:cell wall organization"/>
    <property type="evidence" value="ECO:0007669"/>
    <property type="project" value="UniProtKB-KW"/>
</dbReference>
<feature type="active site" evidence="19">
    <location>
        <position position="299"/>
    </location>
</feature>
<dbReference type="PANTHER" id="PTHR21071">
    <property type="entry name" value="UDP-N-ACETYLENOLPYRUVOYLGLUCOSAMINE REDUCTASE"/>
    <property type="match status" value="1"/>
</dbReference>
<proteinExistence type="inferred from homology"/>
<feature type="active site" evidence="19">
    <location>
        <position position="180"/>
    </location>
</feature>
<dbReference type="GO" id="GO:0005829">
    <property type="term" value="C:cytosol"/>
    <property type="evidence" value="ECO:0007669"/>
    <property type="project" value="TreeGrafter"/>
</dbReference>
<keyword evidence="9 19" id="KW-0285">Flavoprotein</keyword>
<gene>
    <name evidence="19 22" type="primary">murB</name>
    <name evidence="22" type="ORF">GCM10011499_15600</name>
</gene>
<evidence type="ECO:0000256" key="12">
    <source>
        <dbReference type="ARBA" id="ARBA00022960"/>
    </source>
</evidence>
<dbReference type="InterPro" id="IPR003170">
    <property type="entry name" value="MurB"/>
</dbReference>
<dbReference type="RefSeq" id="WP_127073946.1">
    <property type="nucleotide sequence ID" value="NZ_BMKB01000002.1"/>
</dbReference>
<comment type="cofactor">
    <cofactor evidence="1 19">
        <name>FAD</name>
        <dbReference type="ChEBI" id="CHEBI:57692"/>
    </cofactor>
</comment>
<dbReference type="Pfam" id="PF02873">
    <property type="entry name" value="MurB_C"/>
    <property type="match status" value="1"/>
</dbReference>
<keyword evidence="15 19" id="KW-0131">Cell cycle</keyword>
<dbReference type="InterPro" id="IPR036318">
    <property type="entry name" value="FAD-bd_PCMH-like_sf"/>
</dbReference>
<evidence type="ECO:0000256" key="6">
    <source>
        <dbReference type="ARBA" id="ARBA00015188"/>
    </source>
</evidence>
<comment type="function">
    <text evidence="2 19">Cell wall formation.</text>
</comment>
<dbReference type="OrthoDB" id="9804753at2"/>
<dbReference type="EC" id="1.3.1.98" evidence="5 19"/>
<dbReference type="InterPro" id="IPR011601">
    <property type="entry name" value="MurB_C"/>
</dbReference>
<feature type="compositionally biased region" description="Polar residues" evidence="20">
    <location>
        <begin position="219"/>
        <end position="232"/>
    </location>
</feature>
<evidence type="ECO:0000256" key="14">
    <source>
        <dbReference type="ARBA" id="ARBA00023002"/>
    </source>
</evidence>
<dbReference type="InterPro" id="IPR036635">
    <property type="entry name" value="MurB_C_sf"/>
</dbReference>
<keyword evidence="16 19" id="KW-0961">Cell wall biogenesis/degradation</keyword>
<evidence type="ECO:0000313" key="22">
    <source>
        <dbReference type="EMBL" id="GGA46721.1"/>
    </source>
</evidence>
<dbReference type="GO" id="GO:0009252">
    <property type="term" value="P:peptidoglycan biosynthetic process"/>
    <property type="evidence" value="ECO:0007669"/>
    <property type="project" value="UniProtKB-UniRule"/>
</dbReference>
<evidence type="ECO:0000256" key="4">
    <source>
        <dbReference type="ARBA" id="ARBA00004752"/>
    </source>
</evidence>
<sequence length="325" mass="35406">MIFPDLLPQFADWIGDVRGKLIANHPLAKVSWFRVGGPAQLYFEPADEADLVHFLKNLPAGIRVLTIGLGSNLLIRDGGVDGVVIKLPAKAFGQVEVLTDNRISVGAGLPDVKLATAAANAGIDGMEFYRGIPGAIGGALYMNAGCYGTETHQRVVCLRGVTREGDVIELSNADMDYRYRKSNGPKGVIFTSATFEGLPGDRDEILTKMRDITDRRESTQPTNTRTGGSTFKNPDGHSAWKLIDEAGCRGLRIGDAQVSEMHTNFLINLDAATAHDIELLGETVRNKVREKHGIDLSWEIRRIGHFEPGKEVRQFLDGDVFAGAH</sequence>
<dbReference type="Gene3D" id="3.30.465.10">
    <property type="match status" value="1"/>
</dbReference>
<evidence type="ECO:0000313" key="23">
    <source>
        <dbReference type="Proteomes" id="UP000596977"/>
    </source>
</evidence>
<dbReference type="Gene3D" id="3.90.78.10">
    <property type="entry name" value="UDP-N-acetylenolpyruvoylglucosamine reductase, C-terminal domain"/>
    <property type="match status" value="1"/>
</dbReference>
<evidence type="ECO:0000256" key="15">
    <source>
        <dbReference type="ARBA" id="ARBA00023306"/>
    </source>
</evidence>
<comment type="pathway">
    <text evidence="4 19">Cell wall biogenesis; peptidoglycan biosynthesis.</text>
</comment>
<dbReference type="InterPro" id="IPR006094">
    <property type="entry name" value="Oxid_FAD_bind_N"/>
</dbReference>
<dbReference type="Proteomes" id="UP000596977">
    <property type="component" value="Unassembled WGS sequence"/>
</dbReference>
<dbReference type="InterPro" id="IPR016166">
    <property type="entry name" value="FAD-bd_PCMH"/>
</dbReference>
<keyword evidence="11 19" id="KW-0521">NADP</keyword>
<evidence type="ECO:0000256" key="1">
    <source>
        <dbReference type="ARBA" id="ARBA00001974"/>
    </source>
</evidence>
<dbReference type="SUPFAM" id="SSF56194">
    <property type="entry name" value="Uridine diphospho-N-Acetylenolpyruvylglucosamine reductase, MurB, C-terminal domain"/>
    <property type="match status" value="1"/>
</dbReference>
<evidence type="ECO:0000256" key="3">
    <source>
        <dbReference type="ARBA" id="ARBA00004496"/>
    </source>
</evidence>
<dbReference type="GO" id="GO:0008360">
    <property type="term" value="P:regulation of cell shape"/>
    <property type="evidence" value="ECO:0007669"/>
    <property type="project" value="UniProtKB-KW"/>
</dbReference>
<dbReference type="HAMAP" id="MF_00037">
    <property type="entry name" value="MurB"/>
    <property type="match status" value="1"/>
</dbReference>
<evidence type="ECO:0000256" key="8">
    <source>
        <dbReference type="ARBA" id="ARBA00022618"/>
    </source>
</evidence>
<dbReference type="InterPro" id="IPR016167">
    <property type="entry name" value="FAD-bd_PCMH_sub1"/>
</dbReference>
<evidence type="ECO:0000256" key="7">
    <source>
        <dbReference type="ARBA" id="ARBA00022490"/>
    </source>
</evidence>
<feature type="region of interest" description="Disordered" evidence="20">
    <location>
        <begin position="215"/>
        <end position="234"/>
    </location>
</feature>
<dbReference type="PROSITE" id="PS51387">
    <property type="entry name" value="FAD_PCMH"/>
    <property type="match status" value="1"/>
</dbReference>
<dbReference type="GO" id="GO:0051301">
    <property type="term" value="P:cell division"/>
    <property type="evidence" value="ECO:0007669"/>
    <property type="project" value="UniProtKB-KW"/>
</dbReference>
<evidence type="ECO:0000256" key="5">
    <source>
        <dbReference type="ARBA" id="ARBA00012518"/>
    </source>
</evidence>
<evidence type="ECO:0000256" key="2">
    <source>
        <dbReference type="ARBA" id="ARBA00003921"/>
    </source>
</evidence>
<dbReference type="GO" id="GO:0008762">
    <property type="term" value="F:UDP-N-acetylmuramate dehydrogenase activity"/>
    <property type="evidence" value="ECO:0007669"/>
    <property type="project" value="UniProtKB-UniRule"/>
</dbReference>
<feature type="active site" description="Proton donor" evidence="19">
    <location>
        <position position="229"/>
    </location>
</feature>
<dbReference type="InterPro" id="IPR016169">
    <property type="entry name" value="FAD-bd_PCMH_sub2"/>
</dbReference>
<keyword evidence="14 19" id="KW-0560">Oxidoreductase</keyword>
<keyword evidence="10 19" id="KW-0274">FAD</keyword>
<reference evidence="22 23" key="1">
    <citation type="journal article" date="2014" name="Int. J. Syst. Evol. Microbiol.">
        <title>Complete genome sequence of Corynebacterium casei LMG S-19264T (=DSM 44701T), isolated from a smear-ripened cheese.</title>
        <authorList>
            <consortium name="US DOE Joint Genome Institute (JGI-PGF)"/>
            <person name="Walter F."/>
            <person name="Albersmeier A."/>
            <person name="Kalinowski J."/>
            <person name="Ruckert C."/>
        </authorList>
    </citation>
    <scope>NUCLEOTIDE SEQUENCE [LARGE SCALE GENOMIC DNA]</scope>
    <source>
        <strain evidence="22 23">CGMCC 1.15896</strain>
    </source>
</reference>
<evidence type="ECO:0000256" key="18">
    <source>
        <dbReference type="ARBA" id="ARBA00048914"/>
    </source>
</evidence>
<evidence type="ECO:0000256" key="20">
    <source>
        <dbReference type="SAM" id="MobiDB-lite"/>
    </source>
</evidence>
<dbReference type="NCBIfam" id="TIGR00179">
    <property type="entry name" value="murB"/>
    <property type="match status" value="1"/>
</dbReference>
<keyword evidence="12 19" id="KW-0133">Cell shape</keyword>
<evidence type="ECO:0000256" key="9">
    <source>
        <dbReference type="ARBA" id="ARBA00022630"/>
    </source>
</evidence>
<evidence type="ECO:0000256" key="10">
    <source>
        <dbReference type="ARBA" id="ARBA00022827"/>
    </source>
</evidence>
<keyword evidence="23" id="KW-1185">Reference proteome</keyword>
<evidence type="ECO:0000256" key="11">
    <source>
        <dbReference type="ARBA" id="ARBA00022857"/>
    </source>
</evidence>
<comment type="similarity">
    <text evidence="19">Belongs to the MurB family.</text>
</comment>
<comment type="caution">
    <text evidence="22">The sequence shown here is derived from an EMBL/GenBank/DDBJ whole genome shotgun (WGS) entry which is preliminary data.</text>
</comment>
<dbReference type="SUPFAM" id="SSF56176">
    <property type="entry name" value="FAD-binding/transporter-associated domain-like"/>
    <property type="match status" value="1"/>
</dbReference>
<accession>A0A916RAH0</accession>
<evidence type="ECO:0000259" key="21">
    <source>
        <dbReference type="PROSITE" id="PS51387"/>
    </source>
</evidence>
<keyword evidence="13 19" id="KW-0573">Peptidoglycan synthesis</keyword>
<feature type="domain" description="FAD-binding PCMH-type" evidence="21">
    <location>
        <begin position="34"/>
        <end position="200"/>
    </location>
</feature>
<dbReference type="EMBL" id="BMKB01000002">
    <property type="protein sequence ID" value="GGA46721.1"/>
    <property type="molecule type" value="Genomic_DNA"/>
</dbReference>
<comment type="subcellular location">
    <subcellularLocation>
        <location evidence="3 19">Cytoplasm</location>
    </subcellularLocation>
</comment>
<dbReference type="AlphaFoldDB" id="A0A916RAH0"/>
<comment type="catalytic activity">
    <reaction evidence="18 19">
        <text>UDP-N-acetyl-alpha-D-muramate + NADP(+) = UDP-N-acetyl-3-O-(1-carboxyvinyl)-alpha-D-glucosamine + NADPH + H(+)</text>
        <dbReference type="Rhea" id="RHEA:12248"/>
        <dbReference type="ChEBI" id="CHEBI:15378"/>
        <dbReference type="ChEBI" id="CHEBI:57783"/>
        <dbReference type="ChEBI" id="CHEBI:58349"/>
        <dbReference type="ChEBI" id="CHEBI:68483"/>
        <dbReference type="ChEBI" id="CHEBI:70757"/>
        <dbReference type="EC" id="1.3.1.98"/>
    </reaction>
</comment>
<dbReference type="PANTHER" id="PTHR21071:SF4">
    <property type="entry name" value="UDP-N-ACETYLENOLPYRUVOYLGLUCOSAMINE REDUCTASE"/>
    <property type="match status" value="1"/>
</dbReference>
<dbReference type="NCBIfam" id="NF010480">
    <property type="entry name" value="PRK13905.1"/>
    <property type="match status" value="1"/>
</dbReference>
<dbReference type="Gene3D" id="3.30.43.10">
    <property type="entry name" value="Uridine Diphospho-n-acetylenolpyruvylglucosamine Reductase, domain 2"/>
    <property type="match status" value="1"/>
</dbReference>
<evidence type="ECO:0000256" key="17">
    <source>
        <dbReference type="ARBA" id="ARBA00031026"/>
    </source>
</evidence>
<keyword evidence="8 19" id="KW-0132">Cell division</keyword>
<evidence type="ECO:0000256" key="19">
    <source>
        <dbReference type="HAMAP-Rule" id="MF_00037"/>
    </source>
</evidence>